<name>A0A813FM51_POLGL</name>
<feature type="region of interest" description="Disordered" evidence="1">
    <location>
        <begin position="1"/>
        <end position="90"/>
    </location>
</feature>
<comment type="caution">
    <text evidence="2">The sequence shown here is derived from an EMBL/GenBank/DDBJ whole genome shotgun (WGS) entry which is preliminary data.</text>
</comment>
<feature type="compositionally biased region" description="Low complexity" evidence="1">
    <location>
        <begin position="57"/>
        <end position="69"/>
    </location>
</feature>
<feature type="compositionally biased region" description="Polar residues" evidence="1">
    <location>
        <begin position="7"/>
        <end position="18"/>
    </location>
</feature>
<dbReference type="Proteomes" id="UP000654075">
    <property type="component" value="Unassembled WGS sequence"/>
</dbReference>
<gene>
    <name evidence="2" type="ORF">PGLA1383_LOCUS30932</name>
</gene>
<feature type="compositionally biased region" description="Polar residues" evidence="1">
    <location>
        <begin position="28"/>
        <end position="40"/>
    </location>
</feature>
<dbReference type="EMBL" id="CAJNNV010025209">
    <property type="protein sequence ID" value="CAE8613152.1"/>
    <property type="molecule type" value="Genomic_DNA"/>
</dbReference>
<protein>
    <submittedName>
        <fullName evidence="2">Uncharacterized protein</fullName>
    </submittedName>
</protein>
<evidence type="ECO:0000313" key="2">
    <source>
        <dbReference type="EMBL" id="CAE8613152.1"/>
    </source>
</evidence>
<keyword evidence="3" id="KW-1185">Reference proteome</keyword>
<evidence type="ECO:0000256" key="1">
    <source>
        <dbReference type="SAM" id="MobiDB-lite"/>
    </source>
</evidence>
<evidence type="ECO:0000313" key="3">
    <source>
        <dbReference type="Proteomes" id="UP000654075"/>
    </source>
</evidence>
<reference evidence="2" key="1">
    <citation type="submission" date="2021-02" db="EMBL/GenBank/DDBJ databases">
        <authorList>
            <person name="Dougan E. K."/>
            <person name="Rhodes N."/>
            <person name="Thang M."/>
            <person name="Chan C."/>
        </authorList>
    </citation>
    <scope>NUCLEOTIDE SEQUENCE</scope>
</reference>
<proteinExistence type="predicted"/>
<sequence>MGEPFAEQQSLSLASDTPASLGGWESPALNTPKSYGSQNRLPLFAESPEGQGTRPGLASLKALAQLSSKQRPRQVGLGLRRASPVRGNPSRLSAAKVRAAEQFGLPACMVLEGSGLLPIRAQARGAEAEAVVAEEARADPAAAAPDMAAAFEVSAAEAADEGSLLVKAVEVSAAEAAVGVNEVGADLSQISAASLEQQQEEEEQQQQREEEQQQQEQQEQQEEEQQQQEQQQQQQQQHQLAGADPAEVSVRSGAKSLMSTETGLDLLAARRQPAPKRPRQQLPQMVYLGTRLSPAPAQGKAFFLYRSRSVGSLGGASLGKEGHMQEQTSSDNLAVSGLSLVEPAASVRPCSANVRPGSAFVPPRPRPACKPLPPEQWQSLRLPEEPPESSQTAAFPASADHGVSADCGLLSRTHEDSSAKSWIQLPTLSRSGSAPGSLLASDSGVDLVKAKPVRLVAPLGKSLEQVLIQRQLCASPYGGRGTPSSPSRLESMRPLATLAKQLERSAHALDAIRG</sequence>
<organism evidence="2 3">
    <name type="scientific">Polarella glacialis</name>
    <name type="common">Dinoflagellate</name>
    <dbReference type="NCBI Taxonomy" id="89957"/>
    <lineage>
        <taxon>Eukaryota</taxon>
        <taxon>Sar</taxon>
        <taxon>Alveolata</taxon>
        <taxon>Dinophyceae</taxon>
        <taxon>Suessiales</taxon>
        <taxon>Suessiaceae</taxon>
        <taxon>Polarella</taxon>
    </lineage>
</organism>
<feature type="compositionally biased region" description="Low complexity" evidence="1">
    <location>
        <begin position="227"/>
        <end position="237"/>
    </location>
</feature>
<accession>A0A813FM51</accession>
<feature type="region of interest" description="Disordered" evidence="1">
    <location>
        <begin position="194"/>
        <end position="255"/>
    </location>
</feature>
<dbReference type="AlphaFoldDB" id="A0A813FM51"/>